<feature type="domain" description="Protein kinase" evidence="7">
    <location>
        <begin position="80"/>
        <end position="342"/>
    </location>
</feature>
<keyword evidence="4 5" id="KW-0067">ATP-binding</keyword>
<dbReference type="AlphaFoldDB" id="S4Y350"/>
<dbReference type="STRING" id="1254432.SCE1572_24175"/>
<evidence type="ECO:0000256" key="4">
    <source>
        <dbReference type="ARBA" id="ARBA00022840"/>
    </source>
</evidence>
<name>S4Y350_SORCE</name>
<dbReference type="GO" id="GO:0005524">
    <property type="term" value="F:ATP binding"/>
    <property type="evidence" value="ECO:0007669"/>
    <property type="project" value="UniProtKB-UniRule"/>
</dbReference>
<evidence type="ECO:0000256" key="5">
    <source>
        <dbReference type="PROSITE-ProRule" id="PRU10141"/>
    </source>
</evidence>
<keyword evidence="3" id="KW-0418">Kinase</keyword>
<dbReference type="InterPro" id="IPR008271">
    <property type="entry name" value="Ser/Thr_kinase_AS"/>
</dbReference>
<dbReference type="InterPro" id="IPR000719">
    <property type="entry name" value="Prot_kinase_dom"/>
</dbReference>
<dbReference type="Gene3D" id="3.30.200.20">
    <property type="entry name" value="Phosphorylase Kinase, domain 1"/>
    <property type="match status" value="1"/>
</dbReference>
<dbReference type="InterPro" id="IPR017441">
    <property type="entry name" value="Protein_kinase_ATP_BS"/>
</dbReference>
<evidence type="ECO:0000256" key="1">
    <source>
        <dbReference type="ARBA" id="ARBA00022679"/>
    </source>
</evidence>
<keyword evidence="1" id="KW-0808">Transferase</keyword>
<dbReference type="GO" id="GO:0004674">
    <property type="term" value="F:protein serine/threonine kinase activity"/>
    <property type="evidence" value="ECO:0007669"/>
    <property type="project" value="TreeGrafter"/>
</dbReference>
<evidence type="ECO:0000259" key="7">
    <source>
        <dbReference type="PROSITE" id="PS50011"/>
    </source>
</evidence>
<dbReference type="PANTHER" id="PTHR43289:SF6">
    <property type="entry name" value="SERINE_THREONINE-PROTEIN KINASE NEKL-3"/>
    <property type="match status" value="1"/>
</dbReference>
<dbReference type="Pfam" id="PF00069">
    <property type="entry name" value="Pkinase"/>
    <property type="match status" value="1"/>
</dbReference>
<feature type="region of interest" description="Disordered" evidence="6">
    <location>
        <begin position="1"/>
        <end position="42"/>
    </location>
</feature>
<dbReference type="Proteomes" id="UP000014803">
    <property type="component" value="Chromosome"/>
</dbReference>
<sequence length="533" mass="55638">MVPSLGRSMVSEEPDTLPSAGIPSERTVRTAQPASAEPDAAVAPITFTPMTPTATATRPPVALGGVALDGLMPGERAGDWVIEGPLGAGGFSVIYRARHADRGAAAAVKVLHPELSAQPDVVIRFQREVETVRRLEHPGIVRVFEQGQLEDGRPYYVMELLAGVSLDQHLRSRGRLSPEEALAVLEPLCDALEAAHAQAVVHRDLKASNVFLEEDGDRRRVVLLDFGVAKLLDAPGPSLTSSREVLGSPSSVAPEQLLGQPVDVRADVYALGALTYRMLVGEPLFSGDIGALLRQLHLFASPPRPSAKARLSSGFDEVILRALAKDPAARPPSPGAFLEEFRGALEASRGASDAPSGARARPGVAVYAEVGAAPEALDAPDDRLLADLEAILPFVAAELTEAGLSPGAETGSSLLFTAERPADADADADADVEARRRAVDAALRIFRRLEGRPGRDPRVQVRLCLHAGELLLGPSGELLGGELAEVGGWAPEGAQAGVFASPEVVAGLGIVAGPTALEGTMLVLAGAEPTAAR</sequence>
<dbReference type="PATRIC" id="fig|1254432.3.peg.5478"/>
<accession>S4Y350</accession>
<dbReference type="CDD" id="cd14014">
    <property type="entry name" value="STKc_PknB_like"/>
    <property type="match status" value="1"/>
</dbReference>
<dbReference type="Gene3D" id="1.10.510.10">
    <property type="entry name" value="Transferase(Phosphotransferase) domain 1"/>
    <property type="match status" value="1"/>
</dbReference>
<evidence type="ECO:0000256" key="3">
    <source>
        <dbReference type="ARBA" id="ARBA00022777"/>
    </source>
</evidence>
<dbReference type="PROSITE" id="PS00108">
    <property type="entry name" value="PROTEIN_KINASE_ST"/>
    <property type="match status" value="1"/>
</dbReference>
<protein>
    <recommendedName>
        <fullName evidence="7">Protein kinase domain-containing protein</fullName>
    </recommendedName>
</protein>
<feature type="binding site" evidence="5">
    <location>
        <position position="109"/>
    </location>
    <ligand>
        <name>ATP</name>
        <dbReference type="ChEBI" id="CHEBI:30616"/>
    </ligand>
</feature>
<dbReference type="EMBL" id="CP003969">
    <property type="protein sequence ID" value="AGP37308.1"/>
    <property type="molecule type" value="Genomic_DNA"/>
</dbReference>
<organism evidence="8 9">
    <name type="scientific">Sorangium cellulosum So0157-2</name>
    <dbReference type="NCBI Taxonomy" id="1254432"/>
    <lineage>
        <taxon>Bacteria</taxon>
        <taxon>Pseudomonadati</taxon>
        <taxon>Myxococcota</taxon>
        <taxon>Polyangia</taxon>
        <taxon>Polyangiales</taxon>
        <taxon>Polyangiaceae</taxon>
        <taxon>Sorangium</taxon>
    </lineage>
</organism>
<evidence type="ECO:0000256" key="2">
    <source>
        <dbReference type="ARBA" id="ARBA00022741"/>
    </source>
</evidence>
<evidence type="ECO:0000313" key="8">
    <source>
        <dbReference type="EMBL" id="AGP37308.1"/>
    </source>
</evidence>
<evidence type="ECO:0000313" key="9">
    <source>
        <dbReference type="Proteomes" id="UP000014803"/>
    </source>
</evidence>
<dbReference type="InterPro" id="IPR011009">
    <property type="entry name" value="Kinase-like_dom_sf"/>
</dbReference>
<keyword evidence="2 5" id="KW-0547">Nucleotide-binding</keyword>
<dbReference type="PROSITE" id="PS50011">
    <property type="entry name" value="PROTEIN_KINASE_DOM"/>
    <property type="match status" value="1"/>
</dbReference>
<dbReference type="eggNOG" id="COG0515">
    <property type="taxonomic scope" value="Bacteria"/>
</dbReference>
<dbReference type="PROSITE" id="PS00107">
    <property type="entry name" value="PROTEIN_KINASE_ATP"/>
    <property type="match status" value="1"/>
</dbReference>
<dbReference type="KEGG" id="scu:SCE1572_24175"/>
<dbReference type="SMART" id="SM00220">
    <property type="entry name" value="S_TKc"/>
    <property type="match status" value="1"/>
</dbReference>
<dbReference type="HOGENOM" id="CLU_000288_63_44_7"/>
<proteinExistence type="predicted"/>
<reference evidence="8 9" key="1">
    <citation type="journal article" date="2013" name="Sci. Rep.">
        <title>Extraordinary expansion of a Sorangium cellulosum genome from an alkaline milieu.</title>
        <authorList>
            <person name="Han K."/>
            <person name="Li Z.F."/>
            <person name="Peng R."/>
            <person name="Zhu L.P."/>
            <person name="Zhou T."/>
            <person name="Wang L.G."/>
            <person name="Li S.G."/>
            <person name="Zhang X.B."/>
            <person name="Hu W."/>
            <person name="Wu Z.H."/>
            <person name="Qin N."/>
            <person name="Li Y.Z."/>
        </authorList>
    </citation>
    <scope>NUCLEOTIDE SEQUENCE [LARGE SCALE GENOMIC DNA]</scope>
    <source>
        <strain evidence="8 9">So0157-2</strain>
    </source>
</reference>
<gene>
    <name evidence="8" type="ORF">SCE1572_24175</name>
</gene>
<dbReference type="SUPFAM" id="SSF56112">
    <property type="entry name" value="Protein kinase-like (PK-like)"/>
    <property type="match status" value="1"/>
</dbReference>
<dbReference type="PANTHER" id="PTHR43289">
    <property type="entry name" value="MITOGEN-ACTIVATED PROTEIN KINASE KINASE KINASE 20-RELATED"/>
    <property type="match status" value="1"/>
</dbReference>
<evidence type="ECO:0000256" key="6">
    <source>
        <dbReference type="SAM" id="MobiDB-lite"/>
    </source>
</evidence>